<dbReference type="InterPro" id="IPR035965">
    <property type="entry name" value="PAS-like_dom_sf"/>
</dbReference>
<dbReference type="Proteomes" id="UP000659697">
    <property type="component" value="Unassembled WGS sequence"/>
</dbReference>
<protein>
    <recommendedName>
        <fullName evidence="12">Diguanylate cyclase</fullName>
    </recommendedName>
</protein>
<dbReference type="Pfam" id="PF00563">
    <property type="entry name" value="EAL"/>
    <property type="match status" value="1"/>
</dbReference>
<comment type="caution">
    <text evidence="10">The sequence shown here is derived from an EMBL/GenBank/DDBJ whole genome shotgun (WGS) entry which is preliminary data.</text>
</comment>
<dbReference type="CDD" id="cd00130">
    <property type="entry name" value="PAS"/>
    <property type="match status" value="2"/>
</dbReference>
<dbReference type="Pfam" id="PF03924">
    <property type="entry name" value="CHASE"/>
    <property type="match status" value="1"/>
</dbReference>
<dbReference type="InterPro" id="IPR013655">
    <property type="entry name" value="PAS_fold_3"/>
</dbReference>
<dbReference type="InterPro" id="IPR001610">
    <property type="entry name" value="PAC"/>
</dbReference>
<dbReference type="SUPFAM" id="SSF141868">
    <property type="entry name" value="EAL domain-like"/>
    <property type="match status" value="1"/>
</dbReference>
<keyword evidence="4" id="KW-0472">Membrane</keyword>
<dbReference type="InterPro" id="IPR029787">
    <property type="entry name" value="Nucleotide_cyclase"/>
</dbReference>
<feature type="domain" description="PAC" evidence="6">
    <location>
        <begin position="386"/>
        <end position="437"/>
    </location>
</feature>
<dbReference type="InterPro" id="IPR042240">
    <property type="entry name" value="CHASE_sf"/>
</dbReference>
<dbReference type="PANTHER" id="PTHR44757">
    <property type="entry name" value="DIGUANYLATE CYCLASE DGCP"/>
    <property type="match status" value="1"/>
</dbReference>
<dbReference type="PROSITE" id="PS50883">
    <property type="entry name" value="EAL"/>
    <property type="match status" value="1"/>
</dbReference>
<dbReference type="SMART" id="SM00091">
    <property type="entry name" value="PAS"/>
    <property type="match status" value="2"/>
</dbReference>
<dbReference type="SMART" id="SM00267">
    <property type="entry name" value="GGDEF"/>
    <property type="match status" value="1"/>
</dbReference>
<keyword evidence="11" id="KW-1185">Reference proteome</keyword>
<evidence type="ECO:0000259" key="6">
    <source>
        <dbReference type="PROSITE" id="PS50113"/>
    </source>
</evidence>
<dbReference type="CDD" id="cd01949">
    <property type="entry name" value="GGDEF"/>
    <property type="match status" value="1"/>
</dbReference>
<evidence type="ECO:0000256" key="1">
    <source>
        <dbReference type="ARBA" id="ARBA00004370"/>
    </source>
</evidence>
<dbReference type="NCBIfam" id="TIGR00229">
    <property type="entry name" value="sensory_box"/>
    <property type="match status" value="2"/>
</dbReference>
<evidence type="ECO:0000256" key="4">
    <source>
        <dbReference type="ARBA" id="ARBA00023136"/>
    </source>
</evidence>
<evidence type="ECO:0000256" key="2">
    <source>
        <dbReference type="ARBA" id="ARBA00022692"/>
    </source>
</evidence>
<dbReference type="InterPro" id="IPR006189">
    <property type="entry name" value="CHASE_dom"/>
</dbReference>
<feature type="domain" description="EAL" evidence="8">
    <location>
        <begin position="732"/>
        <end position="986"/>
    </location>
</feature>
<dbReference type="Gene3D" id="3.20.20.450">
    <property type="entry name" value="EAL domain"/>
    <property type="match status" value="1"/>
</dbReference>
<evidence type="ECO:0008006" key="12">
    <source>
        <dbReference type="Google" id="ProtNLM"/>
    </source>
</evidence>
<name>A0ABQ3L3D6_9ALTE</name>
<dbReference type="Pfam" id="PF13426">
    <property type="entry name" value="PAS_9"/>
    <property type="match status" value="1"/>
</dbReference>
<evidence type="ECO:0000256" key="3">
    <source>
        <dbReference type="ARBA" id="ARBA00022989"/>
    </source>
</evidence>
<dbReference type="EMBL" id="BNAO01000004">
    <property type="protein sequence ID" value="GHG68936.1"/>
    <property type="molecule type" value="Genomic_DNA"/>
</dbReference>
<gene>
    <name evidence="10" type="ORF">GCM10010919_18410</name>
</gene>
<dbReference type="InterPro" id="IPR052155">
    <property type="entry name" value="Biofilm_reg_signaling"/>
</dbReference>
<dbReference type="SUPFAM" id="SSF55073">
    <property type="entry name" value="Nucleotide cyclase"/>
    <property type="match status" value="1"/>
</dbReference>
<feature type="domain" description="GGDEF" evidence="9">
    <location>
        <begin position="591"/>
        <end position="723"/>
    </location>
</feature>
<dbReference type="PROSITE" id="PS50112">
    <property type="entry name" value="PAS"/>
    <property type="match status" value="1"/>
</dbReference>
<dbReference type="PROSITE" id="PS50839">
    <property type="entry name" value="CHASE"/>
    <property type="match status" value="1"/>
</dbReference>
<sequence length="987" mass="111339">MRVFLTKTYKLTLFVTLLVTLLTGMASFSLIQYLAEQRNQQQKLQLADQARSYAGVIEQELVSTAAAVYAIAGWLKLQQGSTHGFERYAAEIFPYYPHVTAMSLAPAGIVSAVYPASGGHNLLGHNIFSDPVQRHAAQSIIHSQQVQLTGPYQLVQGGTGIVARLPVNLNGKGEDAFWGFVNVTFHLQKMRSLAQLQQLPTRGIQYALLQQAPTDAELTLIAGNPLPASEYSINTVILADSANWILYLYPGNSWLNQNVLYRQASLAALFTALMALLSFLLMQALDRKRQLSLLVADKTRDLQTQLTRHRSFIVASNTASWEYDPSQRTLSCSPEYFVMLGLPKPERDITTDSVDILWQDLLHPADLAQAMLTFTQYLQRKDNTLYESTFRMRHQSGHWVWILSRGRCIQTDTAKTLMIGTHIDITERKEVELQLQLLARLFEQSSEGLVITNEQQQIVQVNQAFCQISGYKHDEVIGKDPRLLSSGRHDKNFYNAMWQAINSLGSWKGEIWNRRKDGSIYPEWLSISKIAGVEPGETYYVGLFSDISQYKEDEAQIRFLAEFDTLTALPNRVLLIDRTERAIAQSKNAQQSLVMLVIDIDRFKHINDSLGHQAGDELLVQLANRLKTHCREQDTLSRLNSDEFVMLRPDTDGTAAAILAEQLLQHILQPCLIQGHELVLSASVGIALYPHDGQNFNELYKHADIAMYQAKEHGRNTYCFFTPQMQKYHTRHLLLENALRRAVEREELQLVYQPQMSLHNQQLIGFEVLLRWHNPELGTISPAEFIPLAESSGLIVPIGDWVLSKALTQLAEWRAEGYNQITIAINLSPLQFRQTDLLAKLEQLLAQHQLPATTVELEITESAMMDDPAAAAHLITQFSDKGCKIAIDDFGTGYSSLGYLKRFSLSKLKIDQSFIRDLLTDADDKAIVSAIISMAKSLELTTIAEGVETLEQQQMLHQLGCDDIQGYFYSKPLNRKDATAFIRSHIF</sequence>
<dbReference type="Pfam" id="PF08447">
    <property type="entry name" value="PAS_3"/>
    <property type="match status" value="1"/>
</dbReference>
<dbReference type="SMART" id="SM00086">
    <property type="entry name" value="PAC"/>
    <property type="match status" value="2"/>
</dbReference>
<dbReference type="InterPro" id="IPR000160">
    <property type="entry name" value="GGDEF_dom"/>
</dbReference>
<evidence type="ECO:0000313" key="10">
    <source>
        <dbReference type="EMBL" id="GHG68936.1"/>
    </source>
</evidence>
<dbReference type="SMART" id="SM00052">
    <property type="entry name" value="EAL"/>
    <property type="match status" value="1"/>
</dbReference>
<dbReference type="CDD" id="cd01948">
    <property type="entry name" value="EAL"/>
    <property type="match status" value="1"/>
</dbReference>
<dbReference type="InterPro" id="IPR043128">
    <property type="entry name" value="Rev_trsase/Diguanyl_cyclase"/>
</dbReference>
<feature type="domain" description="PAS" evidence="5">
    <location>
        <begin position="434"/>
        <end position="479"/>
    </location>
</feature>
<dbReference type="InterPro" id="IPR001633">
    <property type="entry name" value="EAL_dom"/>
</dbReference>
<accession>A0ABQ3L3D6</accession>
<dbReference type="InterPro" id="IPR000700">
    <property type="entry name" value="PAS-assoc_C"/>
</dbReference>
<dbReference type="NCBIfam" id="TIGR00254">
    <property type="entry name" value="GGDEF"/>
    <property type="match status" value="1"/>
</dbReference>
<dbReference type="Gene3D" id="3.30.450.20">
    <property type="entry name" value="PAS domain"/>
    <property type="match status" value="2"/>
</dbReference>
<comment type="subcellular location">
    <subcellularLocation>
        <location evidence="1">Membrane</location>
    </subcellularLocation>
</comment>
<dbReference type="Gene3D" id="3.30.450.350">
    <property type="entry name" value="CHASE domain"/>
    <property type="match status" value="1"/>
</dbReference>
<dbReference type="Gene3D" id="3.30.70.270">
    <property type="match status" value="1"/>
</dbReference>
<dbReference type="InterPro" id="IPR035919">
    <property type="entry name" value="EAL_sf"/>
</dbReference>
<proteinExistence type="predicted"/>
<dbReference type="PROSITE" id="PS50887">
    <property type="entry name" value="GGDEF"/>
    <property type="match status" value="1"/>
</dbReference>
<dbReference type="SMART" id="SM01079">
    <property type="entry name" value="CHASE"/>
    <property type="match status" value="1"/>
</dbReference>
<keyword evidence="2" id="KW-0812">Transmembrane</keyword>
<evidence type="ECO:0000259" key="8">
    <source>
        <dbReference type="PROSITE" id="PS50883"/>
    </source>
</evidence>
<dbReference type="InterPro" id="IPR000014">
    <property type="entry name" value="PAS"/>
</dbReference>
<keyword evidence="3" id="KW-1133">Transmembrane helix</keyword>
<reference evidence="11" key="1">
    <citation type="journal article" date="2019" name="Int. J. Syst. Evol. Microbiol.">
        <title>The Global Catalogue of Microorganisms (GCM) 10K type strain sequencing project: providing services to taxonomists for standard genome sequencing and annotation.</title>
        <authorList>
            <consortium name="The Broad Institute Genomics Platform"/>
            <consortium name="The Broad Institute Genome Sequencing Center for Infectious Disease"/>
            <person name="Wu L."/>
            <person name="Ma J."/>
        </authorList>
    </citation>
    <scope>NUCLEOTIDE SEQUENCE [LARGE SCALE GENOMIC DNA]</scope>
    <source>
        <strain evidence="11">CGMCC 1.7003</strain>
    </source>
</reference>
<evidence type="ECO:0000259" key="9">
    <source>
        <dbReference type="PROSITE" id="PS50887"/>
    </source>
</evidence>
<dbReference type="PROSITE" id="PS50113">
    <property type="entry name" value="PAC"/>
    <property type="match status" value="1"/>
</dbReference>
<organism evidence="10 11">
    <name type="scientific">Alishewanella longhuensis</name>
    <dbReference type="NCBI Taxonomy" id="1091037"/>
    <lineage>
        <taxon>Bacteria</taxon>
        <taxon>Pseudomonadati</taxon>
        <taxon>Pseudomonadota</taxon>
        <taxon>Gammaproteobacteria</taxon>
        <taxon>Alteromonadales</taxon>
        <taxon>Alteromonadaceae</taxon>
        <taxon>Alishewanella</taxon>
    </lineage>
</organism>
<evidence type="ECO:0000259" key="7">
    <source>
        <dbReference type="PROSITE" id="PS50839"/>
    </source>
</evidence>
<feature type="domain" description="CHASE" evidence="7">
    <location>
        <begin position="109"/>
        <end position="199"/>
    </location>
</feature>
<dbReference type="PANTHER" id="PTHR44757:SF2">
    <property type="entry name" value="BIOFILM ARCHITECTURE MAINTENANCE PROTEIN MBAA"/>
    <property type="match status" value="1"/>
</dbReference>
<dbReference type="SUPFAM" id="SSF55785">
    <property type="entry name" value="PYP-like sensor domain (PAS domain)"/>
    <property type="match status" value="2"/>
</dbReference>
<evidence type="ECO:0000259" key="5">
    <source>
        <dbReference type="PROSITE" id="PS50112"/>
    </source>
</evidence>
<evidence type="ECO:0000313" key="11">
    <source>
        <dbReference type="Proteomes" id="UP000659697"/>
    </source>
</evidence>
<dbReference type="Pfam" id="PF00990">
    <property type="entry name" value="GGDEF"/>
    <property type="match status" value="1"/>
</dbReference>